<gene>
    <name evidence="1" type="ORF">ALQ95_102302</name>
</gene>
<evidence type="ECO:0000313" key="2">
    <source>
        <dbReference type="Proteomes" id="UP000280292"/>
    </source>
</evidence>
<reference evidence="1 2" key="1">
    <citation type="submission" date="2018-08" db="EMBL/GenBank/DDBJ databases">
        <title>Recombination of ecologically and evolutionarily significant loci maintains genetic cohesion in the Pseudomonas syringae species complex.</title>
        <authorList>
            <person name="Dillon M."/>
            <person name="Thakur S."/>
            <person name="Almeida R.N.D."/>
            <person name="Weir B.S."/>
            <person name="Guttman D.S."/>
        </authorList>
    </citation>
    <scope>NUCLEOTIDE SEQUENCE [LARGE SCALE GENOMIC DNA]</scope>
    <source>
        <strain evidence="1 2">ICMP 3883</strain>
    </source>
</reference>
<comment type="caution">
    <text evidence="1">The sequence shown here is derived from an EMBL/GenBank/DDBJ whole genome shotgun (WGS) entry which is preliminary data.</text>
</comment>
<evidence type="ECO:0000313" key="1">
    <source>
        <dbReference type="EMBL" id="RML41105.1"/>
    </source>
</evidence>
<name>A0A3M2VPF9_PSESI</name>
<sequence>MAGFCLEGVETFGGYDGCEAALKPMHTVYRIFSFPRSAW</sequence>
<dbReference type="Proteomes" id="UP000280292">
    <property type="component" value="Unassembled WGS sequence"/>
</dbReference>
<organism evidence="1 2">
    <name type="scientific">Pseudomonas syringae pv. ribicola</name>
    <dbReference type="NCBI Taxonomy" id="55398"/>
    <lineage>
        <taxon>Bacteria</taxon>
        <taxon>Pseudomonadati</taxon>
        <taxon>Pseudomonadota</taxon>
        <taxon>Gammaproteobacteria</taxon>
        <taxon>Pseudomonadales</taxon>
        <taxon>Pseudomonadaceae</taxon>
        <taxon>Pseudomonas</taxon>
    </lineage>
</organism>
<proteinExistence type="predicted"/>
<protein>
    <submittedName>
        <fullName evidence="1">Uncharacterized protein</fullName>
    </submittedName>
</protein>
<accession>A0A3M2VPF9</accession>
<dbReference type="EMBL" id="RBNR01000268">
    <property type="protein sequence ID" value="RML41105.1"/>
    <property type="molecule type" value="Genomic_DNA"/>
</dbReference>
<dbReference type="AlphaFoldDB" id="A0A3M2VPF9"/>